<dbReference type="RefSeq" id="XP_020086441.1">
    <property type="nucleotide sequence ID" value="XM_020230852.1"/>
</dbReference>
<dbReference type="Pfam" id="PF05699">
    <property type="entry name" value="Dimer_Tnp_hAT"/>
    <property type="match status" value="1"/>
</dbReference>
<name>A0A6P5ERU5_ANACO</name>
<dbReference type="PANTHER" id="PTHR32166:SF122">
    <property type="entry name" value="OS09G0499600 PROTEIN"/>
    <property type="match status" value="1"/>
</dbReference>
<proteinExistence type="predicted"/>
<gene>
    <name evidence="4" type="primary">LOC109708916</name>
</gene>
<keyword evidence="3" id="KW-1185">Reference proteome</keyword>
<reference evidence="3" key="1">
    <citation type="journal article" date="2015" name="Nat. Genet.">
        <title>The pineapple genome and the evolution of CAM photosynthesis.</title>
        <authorList>
            <person name="Ming R."/>
            <person name="VanBuren R."/>
            <person name="Wai C.M."/>
            <person name="Tang H."/>
            <person name="Schatz M.C."/>
            <person name="Bowers J.E."/>
            <person name="Lyons E."/>
            <person name="Wang M.L."/>
            <person name="Chen J."/>
            <person name="Biggers E."/>
            <person name="Zhang J."/>
            <person name="Huang L."/>
            <person name="Zhang L."/>
            <person name="Miao W."/>
            <person name="Zhang J."/>
            <person name="Ye Z."/>
            <person name="Miao C."/>
            <person name="Lin Z."/>
            <person name="Wang H."/>
            <person name="Zhou H."/>
            <person name="Yim W.C."/>
            <person name="Priest H.D."/>
            <person name="Zheng C."/>
            <person name="Woodhouse M."/>
            <person name="Edger P.P."/>
            <person name="Guyot R."/>
            <person name="Guo H.B."/>
            <person name="Guo H."/>
            <person name="Zheng G."/>
            <person name="Singh R."/>
            <person name="Sharma A."/>
            <person name="Min X."/>
            <person name="Zheng Y."/>
            <person name="Lee H."/>
            <person name="Gurtowski J."/>
            <person name="Sedlazeck F.J."/>
            <person name="Harkess A."/>
            <person name="McKain M.R."/>
            <person name="Liao Z."/>
            <person name="Fang J."/>
            <person name="Liu J."/>
            <person name="Zhang X."/>
            <person name="Zhang Q."/>
            <person name="Hu W."/>
            <person name="Qin Y."/>
            <person name="Wang K."/>
            <person name="Chen L.Y."/>
            <person name="Shirley N."/>
            <person name="Lin Y.R."/>
            <person name="Liu L.Y."/>
            <person name="Hernandez A.G."/>
            <person name="Wright C.L."/>
            <person name="Bulone V."/>
            <person name="Tuskan G.A."/>
            <person name="Heath K."/>
            <person name="Zee F."/>
            <person name="Moore P.H."/>
            <person name="Sunkar R."/>
            <person name="Leebens-Mack J.H."/>
            <person name="Mockler T."/>
            <person name="Bennetzen J.L."/>
            <person name="Freeling M."/>
            <person name="Sankoff D."/>
            <person name="Paterson A.H."/>
            <person name="Zhu X."/>
            <person name="Yang X."/>
            <person name="Smith J.A."/>
            <person name="Cushman J.C."/>
            <person name="Paull R.E."/>
            <person name="Yu Q."/>
        </authorList>
    </citation>
    <scope>NUCLEOTIDE SEQUENCE [LARGE SCALE GENOMIC DNA]</scope>
    <source>
        <strain evidence="3">cv. F153</strain>
    </source>
</reference>
<evidence type="ECO:0000313" key="3">
    <source>
        <dbReference type="Proteomes" id="UP000515123"/>
    </source>
</evidence>
<evidence type="ECO:0000256" key="1">
    <source>
        <dbReference type="SAM" id="SignalP"/>
    </source>
</evidence>
<feature type="signal peptide" evidence="1">
    <location>
        <begin position="1"/>
        <end position="27"/>
    </location>
</feature>
<feature type="chain" id="PRO_5027828153" evidence="1">
    <location>
        <begin position="28"/>
        <end position="195"/>
    </location>
</feature>
<evidence type="ECO:0000259" key="2">
    <source>
        <dbReference type="Pfam" id="PF05699"/>
    </source>
</evidence>
<keyword evidence="1" id="KW-0732">Signal</keyword>
<dbReference type="SUPFAM" id="SSF53098">
    <property type="entry name" value="Ribonuclease H-like"/>
    <property type="match status" value="1"/>
</dbReference>
<dbReference type="OrthoDB" id="649944at2759"/>
<dbReference type="GeneID" id="109708916"/>
<protein>
    <submittedName>
        <fullName evidence="4">Uncharacterized protein LOC109708916</fullName>
    </submittedName>
</protein>
<dbReference type="InterPro" id="IPR012337">
    <property type="entry name" value="RNaseH-like_sf"/>
</dbReference>
<dbReference type="PANTHER" id="PTHR32166">
    <property type="entry name" value="OSJNBA0013A04.12 PROTEIN"/>
    <property type="match status" value="1"/>
</dbReference>
<dbReference type="InterPro" id="IPR008906">
    <property type="entry name" value="HATC_C_dom"/>
</dbReference>
<accession>A0A6P5ERU5</accession>
<dbReference type="AlphaFoldDB" id="A0A6P5ERU5"/>
<feature type="domain" description="HAT C-terminal dimerisation" evidence="2">
    <location>
        <begin position="146"/>
        <end position="188"/>
    </location>
</feature>
<organism evidence="3 4">
    <name type="scientific">Ananas comosus</name>
    <name type="common">Pineapple</name>
    <name type="synonym">Ananas ananas</name>
    <dbReference type="NCBI Taxonomy" id="4615"/>
    <lineage>
        <taxon>Eukaryota</taxon>
        <taxon>Viridiplantae</taxon>
        <taxon>Streptophyta</taxon>
        <taxon>Embryophyta</taxon>
        <taxon>Tracheophyta</taxon>
        <taxon>Spermatophyta</taxon>
        <taxon>Magnoliopsida</taxon>
        <taxon>Liliopsida</taxon>
        <taxon>Poales</taxon>
        <taxon>Bromeliaceae</taxon>
        <taxon>Bromelioideae</taxon>
        <taxon>Ananas</taxon>
    </lineage>
</organism>
<evidence type="ECO:0000313" key="4">
    <source>
        <dbReference type="RefSeq" id="XP_020086441.1"/>
    </source>
</evidence>
<reference evidence="4" key="2">
    <citation type="submission" date="2025-08" db="UniProtKB">
        <authorList>
            <consortium name="RefSeq"/>
        </authorList>
    </citation>
    <scope>IDENTIFICATION</scope>
    <source>
        <tissue evidence="4">Leaf</tissue>
    </source>
</reference>
<dbReference type="Proteomes" id="UP000515123">
    <property type="component" value="Linkage group 4"/>
</dbReference>
<dbReference type="GO" id="GO:0046983">
    <property type="term" value="F:protein dimerization activity"/>
    <property type="evidence" value="ECO:0007669"/>
    <property type="project" value="InterPro"/>
</dbReference>
<sequence>MPTFWTSIVYILKIFCPLVRVLQLVDGEKRPAMGYIYEAMDRAKEAIAKSFKKRVEKYSEVFKIIDNRWQCQLHRPLHAAGHFLNPEFFYSNLEIYGDEEIMTGLYQAMQRLVSSAQEQDKICDQLSVYREAHGLFGTNMAIRQRKTKSPAEWWKFFGSSTPNLQKFAIRVLSLTCSASGCERNWSVFEHVSHQY</sequence>